<dbReference type="GO" id="GO:0048278">
    <property type="term" value="P:vesicle docking"/>
    <property type="evidence" value="ECO:0007669"/>
    <property type="project" value="TreeGrafter"/>
</dbReference>
<gene>
    <name evidence="12" type="ORF">ALC62_04258</name>
</gene>
<comment type="similarity">
    <text evidence="2">Belongs to the syntaxin family.</text>
</comment>
<name>A0A195CXK3_9HYME</name>
<keyword evidence="6 10" id="KW-1133">Transmembrane helix</keyword>
<evidence type="ECO:0000256" key="8">
    <source>
        <dbReference type="ARBA" id="ARBA00023054"/>
    </source>
</evidence>
<dbReference type="STRING" id="456900.A0A195CXK3"/>
<sequence length="361" mass="41456">MATRNLTEPFILMRNNAVQSRHIYAEQNLTDIVALVESDSDVSNNVELKGMNNDAPPAWADALEETQYILSRLRVKIDSLVELHSKQLTRPTLDDTSQEERQMEQLTREIGRAFSNGYRQVQTIKSAGRHETKPAERRLANSAVMALSTALQELGLRYRTAQNHYLTQPLLICQCFMNITVYFIRAKSSLILSCYSKELHLCTLFKKVKSREERNNQFFAEDQSLLNSIATDSWVTELNEAAGNNWQKNEQRQDSVLLQLEEPEDRMKLAMEREDQIGSIVQSIADLKHIFKDLAVMVQDQGTILDRIDYNIEQTQVQVQEGYKQLKKADSYQKANKKLYCIVILAAAIILLSFLFVIFKT</sequence>
<dbReference type="EMBL" id="KQ977220">
    <property type="protein sequence ID" value="KYN04874.1"/>
    <property type="molecule type" value="Genomic_DNA"/>
</dbReference>
<accession>A0A195CXK3</accession>
<keyword evidence="5" id="KW-0653">Protein transport</keyword>
<evidence type="ECO:0000256" key="6">
    <source>
        <dbReference type="ARBA" id="ARBA00022989"/>
    </source>
</evidence>
<dbReference type="InterPro" id="IPR045242">
    <property type="entry name" value="Syntaxin"/>
</dbReference>
<dbReference type="GO" id="GO:0005484">
    <property type="term" value="F:SNAP receptor activity"/>
    <property type="evidence" value="ECO:0007669"/>
    <property type="project" value="InterPro"/>
</dbReference>
<dbReference type="AlphaFoldDB" id="A0A195CXK3"/>
<dbReference type="GO" id="GO:0000149">
    <property type="term" value="F:SNARE binding"/>
    <property type="evidence" value="ECO:0007669"/>
    <property type="project" value="TreeGrafter"/>
</dbReference>
<evidence type="ECO:0000256" key="5">
    <source>
        <dbReference type="ARBA" id="ARBA00022927"/>
    </source>
</evidence>
<evidence type="ECO:0000256" key="9">
    <source>
        <dbReference type="ARBA" id="ARBA00023136"/>
    </source>
</evidence>
<dbReference type="PROSITE" id="PS00914">
    <property type="entry name" value="SYNTAXIN"/>
    <property type="match status" value="1"/>
</dbReference>
<protein>
    <submittedName>
        <fullName evidence="12">Syntaxin-16</fullName>
    </submittedName>
</protein>
<evidence type="ECO:0000256" key="4">
    <source>
        <dbReference type="ARBA" id="ARBA00022692"/>
    </source>
</evidence>
<dbReference type="SUPFAM" id="SSF47661">
    <property type="entry name" value="t-snare proteins"/>
    <property type="match status" value="1"/>
</dbReference>
<keyword evidence="4 10" id="KW-0812">Transmembrane</keyword>
<keyword evidence="9 10" id="KW-0472">Membrane</keyword>
<evidence type="ECO:0000256" key="2">
    <source>
        <dbReference type="ARBA" id="ARBA00009063"/>
    </source>
</evidence>
<dbReference type="SMART" id="SM00397">
    <property type="entry name" value="t_SNARE"/>
    <property type="match status" value="1"/>
</dbReference>
<dbReference type="PROSITE" id="PS50192">
    <property type="entry name" value="T_SNARE"/>
    <property type="match status" value="1"/>
</dbReference>
<dbReference type="PANTHER" id="PTHR19957:SF83">
    <property type="entry name" value="SYNTAXIN-16"/>
    <property type="match status" value="1"/>
</dbReference>
<dbReference type="Pfam" id="PF05739">
    <property type="entry name" value="SNARE"/>
    <property type="match status" value="1"/>
</dbReference>
<dbReference type="Gene3D" id="1.20.58.70">
    <property type="match status" value="1"/>
</dbReference>
<proteinExistence type="inferred from homology"/>
<keyword evidence="13" id="KW-1185">Reference proteome</keyword>
<dbReference type="InterPro" id="IPR010989">
    <property type="entry name" value="SNARE"/>
</dbReference>
<dbReference type="GO" id="GO:0006906">
    <property type="term" value="P:vesicle fusion"/>
    <property type="evidence" value="ECO:0007669"/>
    <property type="project" value="TreeGrafter"/>
</dbReference>
<dbReference type="InterPro" id="IPR000727">
    <property type="entry name" value="T_SNARE_dom"/>
</dbReference>
<keyword evidence="3" id="KW-0813">Transport</keyword>
<evidence type="ECO:0000313" key="12">
    <source>
        <dbReference type="EMBL" id="KYN04874.1"/>
    </source>
</evidence>
<dbReference type="Gene3D" id="1.20.5.110">
    <property type="match status" value="1"/>
</dbReference>
<feature type="transmembrane region" description="Helical" evidence="10">
    <location>
        <begin position="339"/>
        <end position="359"/>
    </location>
</feature>
<dbReference type="Proteomes" id="UP000078542">
    <property type="component" value="Unassembled WGS sequence"/>
</dbReference>
<evidence type="ECO:0000256" key="10">
    <source>
        <dbReference type="SAM" id="Phobius"/>
    </source>
</evidence>
<dbReference type="GO" id="GO:0000139">
    <property type="term" value="C:Golgi membrane"/>
    <property type="evidence" value="ECO:0007669"/>
    <property type="project" value="UniProtKB-SubCell"/>
</dbReference>
<organism evidence="12 13">
    <name type="scientific">Cyphomyrmex costatus</name>
    <dbReference type="NCBI Taxonomy" id="456900"/>
    <lineage>
        <taxon>Eukaryota</taxon>
        <taxon>Metazoa</taxon>
        <taxon>Ecdysozoa</taxon>
        <taxon>Arthropoda</taxon>
        <taxon>Hexapoda</taxon>
        <taxon>Insecta</taxon>
        <taxon>Pterygota</taxon>
        <taxon>Neoptera</taxon>
        <taxon>Endopterygota</taxon>
        <taxon>Hymenoptera</taxon>
        <taxon>Apocrita</taxon>
        <taxon>Aculeata</taxon>
        <taxon>Formicoidea</taxon>
        <taxon>Formicidae</taxon>
        <taxon>Myrmicinae</taxon>
        <taxon>Cyphomyrmex</taxon>
    </lineage>
</organism>
<keyword evidence="8" id="KW-0175">Coiled coil</keyword>
<dbReference type="CDD" id="cd15845">
    <property type="entry name" value="SNARE_syntaxin16"/>
    <property type="match status" value="1"/>
</dbReference>
<dbReference type="GO" id="GO:0006886">
    <property type="term" value="P:intracellular protein transport"/>
    <property type="evidence" value="ECO:0007669"/>
    <property type="project" value="InterPro"/>
</dbReference>
<reference evidence="12 13" key="1">
    <citation type="submission" date="2016-03" db="EMBL/GenBank/DDBJ databases">
        <title>Cyphomyrmex costatus WGS genome.</title>
        <authorList>
            <person name="Nygaard S."/>
            <person name="Hu H."/>
            <person name="Boomsma J."/>
            <person name="Zhang G."/>
        </authorList>
    </citation>
    <scope>NUCLEOTIDE SEQUENCE [LARGE SCALE GENOMIC DNA]</scope>
    <source>
        <strain evidence="12">MS0001</strain>
        <tissue evidence="12">Whole body</tissue>
    </source>
</reference>
<evidence type="ECO:0000256" key="1">
    <source>
        <dbReference type="ARBA" id="ARBA00004409"/>
    </source>
</evidence>
<dbReference type="PANTHER" id="PTHR19957">
    <property type="entry name" value="SYNTAXIN"/>
    <property type="match status" value="1"/>
</dbReference>
<keyword evidence="7" id="KW-0333">Golgi apparatus</keyword>
<evidence type="ECO:0000256" key="7">
    <source>
        <dbReference type="ARBA" id="ARBA00023034"/>
    </source>
</evidence>
<dbReference type="GO" id="GO:0031201">
    <property type="term" value="C:SNARE complex"/>
    <property type="evidence" value="ECO:0007669"/>
    <property type="project" value="TreeGrafter"/>
</dbReference>
<evidence type="ECO:0000313" key="13">
    <source>
        <dbReference type="Proteomes" id="UP000078542"/>
    </source>
</evidence>
<feature type="domain" description="T-SNARE coiled-coil homology" evidence="11">
    <location>
        <begin position="267"/>
        <end position="329"/>
    </location>
</feature>
<dbReference type="InterPro" id="IPR006012">
    <property type="entry name" value="Syntaxin/epimorphin_CS"/>
</dbReference>
<evidence type="ECO:0000259" key="11">
    <source>
        <dbReference type="PROSITE" id="PS50192"/>
    </source>
</evidence>
<evidence type="ECO:0000256" key="3">
    <source>
        <dbReference type="ARBA" id="ARBA00022448"/>
    </source>
</evidence>
<comment type="subcellular location">
    <subcellularLocation>
        <location evidence="1">Golgi apparatus membrane</location>
        <topology evidence="1">Single-pass type IV membrane protein</topology>
    </subcellularLocation>
</comment>